<dbReference type="NCBIfam" id="NF033674">
    <property type="entry name" value="stress_OB_fold"/>
    <property type="match status" value="1"/>
</dbReference>
<proteinExistence type="predicted"/>
<dbReference type="InterPro" id="IPR036700">
    <property type="entry name" value="BOBF_sf"/>
</dbReference>
<name>A0A7T3X6Y3_AERCA</name>
<sequence>MTTAALTLLTTLSLPSWAAYTGPEHNVSANQVKSQRDESWVTLQGKLVKRLGEDNYILRDASGEVMVDIDEDAWRGQAVTPSDTIRVSGEVDNDWNEVKVNVETLEKIGAAPVRIPAKLNSHSGQREHPDP</sequence>
<dbReference type="InterPro" id="IPR005220">
    <property type="entry name" value="CarO-like"/>
</dbReference>
<organism evidence="3">
    <name type="scientific">Aeromonas caviae</name>
    <name type="common">Aeromonas punctata</name>
    <dbReference type="NCBI Taxonomy" id="648"/>
    <lineage>
        <taxon>Bacteria</taxon>
        <taxon>Pseudomonadati</taxon>
        <taxon>Pseudomonadota</taxon>
        <taxon>Gammaproteobacteria</taxon>
        <taxon>Aeromonadales</taxon>
        <taxon>Aeromonadaceae</taxon>
        <taxon>Aeromonas</taxon>
    </lineage>
</organism>
<feature type="signal peptide" evidence="2">
    <location>
        <begin position="1"/>
        <end position="18"/>
    </location>
</feature>
<feature type="chain" id="PRO_5033031916" evidence="2">
    <location>
        <begin position="19"/>
        <end position="131"/>
    </location>
</feature>
<protein>
    <submittedName>
        <fullName evidence="3">NirD/YgiW/YdeI family stress tolerance protein</fullName>
    </submittedName>
</protein>
<dbReference type="Pfam" id="PF04076">
    <property type="entry name" value="BOF"/>
    <property type="match status" value="1"/>
</dbReference>
<dbReference type="PANTHER" id="PTHR36571">
    <property type="entry name" value="PROTEIN YGIW"/>
    <property type="match status" value="1"/>
</dbReference>
<evidence type="ECO:0000256" key="2">
    <source>
        <dbReference type="SAM" id="SignalP"/>
    </source>
</evidence>
<keyword evidence="1 2" id="KW-0732">Signal</keyword>
<dbReference type="AlphaFoldDB" id="A0A7T3X6Y3"/>
<accession>A0A7T3X6Y3</accession>
<evidence type="ECO:0000256" key="1">
    <source>
        <dbReference type="ARBA" id="ARBA00022729"/>
    </source>
</evidence>
<dbReference type="EMBL" id="CP065937">
    <property type="protein sequence ID" value="QQA63394.1"/>
    <property type="molecule type" value="Genomic_DNA"/>
</dbReference>
<dbReference type="PANTHER" id="PTHR36571:SF1">
    <property type="entry name" value="PROTEIN YGIW"/>
    <property type="match status" value="1"/>
</dbReference>
<reference evidence="3" key="1">
    <citation type="submission" date="2020-12" db="EMBL/GenBank/DDBJ databases">
        <title>GES Beta-lactamases isolated from hospital effluents in Brazil.</title>
        <authorList>
            <person name="Conte D."/>
            <person name="Mesa D."/>
            <person name="Palmeiro J.K."/>
            <person name="Dalla-Costa L.M."/>
        </authorList>
    </citation>
    <scope>NUCLEOTIDE SEQUENCE [LARGE SCALE GENOMIC DNA]</scope>
    <source>
        <strain evidence="3">Aero21</strain>
    </source>
</reference>
<gene>
    <name evidence="3" type="ORF">JC965_21260</name>
</gene>
<dbReference type="Gene3D" id="2.40.50.200">
    <property type="entry name" value="Bacterial OB-fold"/>
    <property type="match status" value="1"/>
</dbReference>
<dbReference type="SUPFAM" id="SSF101756">
    <property type="entry name" value="Hypothetical protein YgiW"/>
    <property type="match status" value="1"/>
</dbReference>
<evidence type="ECO:0000313" key="3">
    <source>
        <dbReference type="EMBL" id="QQA63394.1"/>
    </source>
</evidence>